<dbReference type="PROSITE" id="PS50178">
    <property type="entry name" value="ZF_FYVE"/>
    <property type="match status" value="1"/>
</dbReference>
<evidence type="ECO:0000256" key="7">
    <source>
        <dbReference type="ARBA" id="ARBA00022833"/>
    </source>
</evidence>
<keyword evidence="6" id="KW-0378">Hydrolase</keyword>
<dbReference type="PANTHER" id="PTHR10807:SF8">
    <property type="entry name" value="PHOSPHATIDYLINOSITOL-3-PHOSPHATE PHOSPHATASE"/>
    <property type="match status" value="1"/>
</dbReference>
<dbReference type="GO" id="GO:0016020">
    <property type="term" value="C:membrane"/>
    <property type="evidence" value="ECO:0007669"/>
    <property type="project" value="UniProtKB-SubCell"/>
</dbReference>
<feature type="domain" description="Myotubularin phosphatase" evidence="16">
    <location>
        <begin position="445"/>
        <end position="817"/>
    </location>
</feature>
<dbReference type="OrthoDB" id="271628at2759"/>
<protein>
    <recommendedName>
        <fullName evidence="3">phosphatidylinositol-3,5-bisphosphate 3-phosphatase</fullName>
        <ecNumber evidence="3">3.1.3.95</ecNumber>
    </recommendedName>
    <alternativeName>
        <fullName evidence="10">Phosphatidylinositol-3,5-bisphosphate 3-phosphatase</fullName>
    </alternativeName>
</protein>
<dbReference type="SUPFAM" id="SSF52799">
    <property type="entry name" value="(Phosphotyrosine protein) phosphatases II"/>
    <property type="match status" value="1"/>
</dbReference>
<evidence type="ECO:0000256" key="3">
    <source>
        <dbReference type="ARBA" id="ARBA00012903"/>
    </source>
</evidence>
<dbReference type="AlphaFoldDB" id="A0A979FVB3"/>
<dbReference type="InterPro" id="IPR017455">
    <property type="entry name" value="Znf_FYVE-rel"/>
</dbReference>
<dbReference type="Gene3D" id="3.90.190.10">
    <property type="entry name" value="Protein tyrosine phosphatase superfamily"/>
    <property type="match status" value="1"/>
</dbReference>
<dbReference type="SMART" id="SM00404">
    <property type="entry name" value="PTPc_motif"/>
    <property type="match status" value="1"/>
</dbReference>
<dbReference type="CDD" id="cd14532">
    <property type="entry name" value="PTP-MTMR6-like"/>
    <property type="match status" value="1"/>
</dbReference>
<dbReference type="GO" id="GO:0008270">
    <property type="term" value="F:zinc ion binding"/>
    <property type="evidence" value="ECO:0007669"/>
    <property type="project" value="UniProtKB-KW"/>
</dbReference>
<evidence type="ECO:0000256" key="12">
    <source>
        <dbReference type="PIRSR" id="PIRSR630564-2"/>
    </source>
</evidence>
<dbReference type="CDD" id="cd13210">
    <property type="entry name" value="PH-GRAM_MTMR6-like"/>
    <property type="match status" value="1"/>
</dbReference>
<keyword evidence="17" id="KW-1185">Reference proteome</keyword>
<dbReference type="PROSITE" id="PS00383">
    <property type="entry name" value="TYR_PHOSPHATASE_1"/>
    <property type="match status" value="1"/>
</dbReference>
<dbReference type="Gene3D" id="2.30.29.30">
    <property type="entry name" value="Pleckstrin-homology domain (PH domain)/Phosphotyrosine-binding domain (PTB)"/>
    <property type="match status" value="1"/>
</dbReference>
<name>A0A979FVB3_HYAAZ</name>
<dbReference type="RefSeq" id="XP_047740292.1">
    <property type="nucleotide sequence ID" value="XM_047884336.1"/>
</dbReference>
<keyword evidence="8" id="KW-0443">Lipid metabolism</keyword>
<dbReference type="InterPro" id="IPR029021">
    <property type="entry name" value="Prot-tyrosine_phosphatase-like"/>
</dbReference>
<evidence type="ECO:0000313" key="18">
    <source>
        <dbReference type="RefSeq" id="XP_047740292.1"/>
    </source>
</evidence>
<dbReference type="EC" id="3.1.3.95" evidence="3"/>
<sequence>MNRRKGPYDGDENDNCPTFLELERQLSEASEGLYDQYDDRSDQLQLSVSKFDAGKIDIYDDDTFMLQRSAATNIHGKKCTVSMDYNDRAPRVPSDFEVARHCLTKLDLEEQEENEEVARATSGDLFYESSECAEVASTHAPSHKEFDTSLDDVSVSENELPLSSTLCDENYFSILTSTNDGTELSGSEDLSTTSLSCTSESCSLDITKFQEASLILSPRFDHFSTDESALMDSSNGPTRALRPPSLAPEQLIDPKNERIQKFYKRPSKRKRLKLLSKSLNTRIQRSVASSSSKLLGSGRHDQPHLETTYYGKAVEGVRLVERGSSNSSSSSTGSAKSKPSAGILYLTATHLIFVDSSAKKETWILHMHISSVEKLPLSTQGSPLHIRCKTFLSVTFVIPKERDCHEIFTALLQLSQPATLDDLFCFHYMNSTSSACSSDSNNVAGWDLYNVTEEYARMRVPSEAWVLTTQNNNHQICDTYPKELYVPASATKNVIIGSSKFRSKGRFPVLTYLHTNQAALCRCSQPLSGFSARCLEDEQMLEAIRKANKAAIHMTVVDTRPKINAMANRATGKGYENEAFYENIKFHFTGIENIHVMRSSLAKLIDTCQLVSPSMSAWLSGVEGSGWLRHVRSVLESGVLVAKEIASGVSVLVHCSDGWDRTAQTCALAQILLDPYYRTMHGFQVLVEKDWLSFGHKFTDRSGLIQGEAKEVSPIFTQFLECVWQLQQMYPSSFEFNERYLLVLHDHVFSAQFGTFVGNCQKDRLDLKLSQRTVSLWSYLAGQVMEHTNPLYRSDILPTFLTPSLAPQALQFWRGLYCRYWSGVHPREPLCDLLSATQDHSKALEAQAMFLSKRIGWLSDQLRKKHGDSHGNDQIKEQLDNRLVDAALDQNGHLKNDPLGAFSSLGLSNKHSGNPVLIETSPDKCNTAIAPSPAPVVLTTTQPLSPTQAVSSRSALSSVISDVAIDWQSLRCVTECSCSTPFNAASRKHHCWMCGEVFCTRCIDKRASLPGHLSLPPAPVCRPCYKTITRSLSVDTP</sequence>
<dbReference type="GO" id="GO:0005737">
    <property type="term" value="C:cytoplasm"/>
    <property type="evidence" value="ECO:0007669"/>
    <property type="project" value="TreeGrafter"/>
</dbReference>
<keyword evidence="9" id="KW-0472">Membrane</keyword>
<dbReference type="InterPro" id="IPR016130">
    <property type="entry name" value="Tyr_Pase_AS"/>
</dbReference>
<dbReference type="InterPro" id="IPR003595">
    <property type="entry name" value="Tyr_Pase_cat"/>
</dbReference>
<dbReference type="InterPro" id="IPR013083">
    <property type="entry name" value="Znf_RING/FYVE/PHD"/>
</dbReference>
<feature type="active site" description="Phosphocysteine intermediate" evidence="11">
    <location>
        <position position="655"/>
    </location>
</feature>
<evidence type="ECO:0000256" key="4">
    <source>
        <dbReference type="ARBA" id="ARBA00022723"/>
    </source>
</evidence>
<dbReference type="InterPro" id="IPR011011">
    <property type="entry name" value="Znf_FYVE_PHD"/>
</dbReference>
<evidence type="ECO:0000256" key="10">
    <source>
        <dbReference type="ARBA" id="ARBA00032571"/>
    </source>
</evidence>
<dbReference type="GO" id="GO:0052629">
    <property type="term" value="F:phosphatidylinositol-3,5-bisphosphate 3-phosphatase activity"/>
    <property type="evidence" value="ECO:0007669"/>
    <property type="project" value="UniProtKB-EC"/>
</dbReference>
<dbReference type="SUPFAM" id="SSF57903">
    <property type="entry name" value="FYVE/PHD zinc finger"/>
    <property type="match status" value="1"/>
</dbReference>
<dbReference type="InterPro" id="IPR010569">
    <property type="entry name" value="Myotubularin-like_Pase_dom"/>
</dbReference>
<dbReference type="GO" id="GO:0046856">
    <property type="term" value="P:phosphatidylinositol dephosphorylation"/>
    <property type="evidence" value="ECO:0007669"/>
    <property type="project" value="TreeGrafter"/>
</dbReference>
<evidence type="ECO:0000256" key="14">
    <source>
        <dbReference type="SAM" id="MobiDB-lite"/>
    </source>
</evidence>
<dbReference type="GO" id="GO:0004438">
    <property type="term" value="F:phosphatidylinositol-3-phosphate phosphatase activity"/>
    <property type="evidence" value="ECO:0007669"/>
    <property type="project" value="TreeGrafter"/>
</dbReference>
<dbReference type="PANTHER" id="PTHR10807">
    <property type="entry name" value="MYOTUBULARIN-RELATED"/>
    <property type="match status" value="1"/>
</dbReference>
<evidence type="ECO:0000256" key="6">
    <source>
        <dbReference type="ARBA" id="ARBA00022801"/>
    </source>
</evidence>
<evidence type="ECO:0000313" key="17">
    <source>
        <dbReference type="Proteomes" id="UP000694843"/>
    </source>
</evidence>
<keyword evidence="4" id="KW-0479">Metal-binding</keyword>
<feature type="region of interest" description="Disordered" evidence="14">
    <location>
        <begin position="227"/>
        <end position="248"/>
    </location>
</feature>
<evidence type="ECO:0000256" key="1">
    <source>
        <dbReference type="ARBA" id="ARBA00004370"/>
    </source>
</evidence>
<feature type="binding site" evidence="12">
    <location>
        <begin position="593"/>
        <end position="594"/>
    </location>
    <ligand>
        <name>substrate</name>
    </ligand>
</feature>
<keyword evidence="7" id="KW-0862">Zinc</keyword>
<dbReference type="InterPro" id="IPR011993">
    <property type="entry name" value="PH-like_dom_sf"/>
</dbReference>
<organism evidence="17 18">
    <name type="scientific">Hyalella azteca</name>
    <name type="common">Amphipod</name>
    <dbReference type="NCBI Taxonomy" id="294128"/>
    <lineage>
        <taxon>Eukaryota</taxon>
        <taxon>Metazoa</taxon>
        <taxon>Ecdysozoa</taxon>
        <taxon>Arthropoda</taxon>
        <taxon>Crustacea</taxon>
        <taxon>Multicrustacea</taxon>
        <taxon>Malacostraca</taxon>
        <taxon>Eumalacostraca</taxon>
        <taxon>Peracarida</taxon>
        <taxon>Amphipoda</taxon>
        <taxon>Senticaudata</taxon>
        <taxon>Talitrida</taxon>
        <taxon>Talitroidea</taxon>
        <taxon>Hyalellidae</taxon>
        <taxon>Hyalella</taxon>
    </lineage>
</organism>
<dbReference type="GeneID" id="108678414"/>
<dbReference type="FunFam" id="2.30.29.30:FF:000135">
    <property type="entry name" value="Myotubularin related protein 6"/>
    <property type="match status" value="1"/>
</dbReference>
<evidence type="ECO:0000256" key="2">
    <source>
        <dbReference type="ARBA" id="ARBA00007471"/>
    </source>
</evidence>
<evidence type="ECO:0000256" key="5">
    <source>
        <dbReference type="ARBA" id="ARBA00022771"/>
    </source>
</evidence>
<evidence type="ECO:0000259" key="15">
    <source>
        <dbReference type="PROSITE" id="PS50178"/>
    </source>
</evidence>
<comment type="similarity">
    <text evidence="2">Belongs to the protein-tyrosine phosphatase family. Non-receptor class myotubularin subfamily.</text>
</comment>
<dbReference type="SUPFAM" id="SSF50729">
    <property type="entry name" value="PH domain-like"/>
    <property type="match status" value="1"/>
</dbReference>
<dbReference type="Pfam" id="PF21098">
    <property type="entry name" value="PH-GRAM_MTMR6-like"/>
    <property type="match status" value="1"/>
</dbReference>
<reference evidence="18" key="1">
    <citation type="submission" date="2025-08" db="UniProtKB">
        <authorList>
            <consortium name="RefSeq"/>
        </authorList>
    </citation>
    <scope>IDENTIFICATION</scope>
    <source>
        <tissue evidence="18">Whole organism</tissue>
    </source>
</reference>
<dbReference type="PROSITE" id="PS51339">
    <property type="entry name" value="PPASE_MYOTUBULARIN"/>
    <property type="match status" value="1"/>
</dbReference>
<dbReference type="CDD" id="cd15738">
    <property type="entry name" value="FYVE_MTMR_unchar"/>
    <property type="match status" value="1"/>
</dbReference>
<evidence type="ECO:0000256" key="13">
    <source>
        <dbReference type="PROSITE-ProRule" id="PRU00091"/>
    </source>
</evidence>
<evidence type="ECO:0000256" key="9">
    <source>
        <dbReference type="ARBA" id="ARBA00023136"/>
    </source>
</evidence>
<dbReference type="SMART" id="SM00064">
    <property type="entry name" value="FYVE"/>
    <property type="match status" value="1"/>
</dbReference>
<evidence type="ECO:0000256" key="8">
    <source>
        <dbReference type="ARBA" id="ARBA00023098"/>
    </source>
</evidence>
<comment type="subcellular location">
    <subcellularLocation>
        <location evidence="1">Membrane</location>
    </subcellularLocation>
</comment>
<feature type="domain" description="FYVE-type" evidence="15">
    <location>
        <begin position="978"/>
        <end position="1029"/>
    </location>
</feature>
<proteinExistence type="inferred from homology"/>
<dbReference type="CTD" id="9107"/>
<keyword evidence="5 13" id="KW-0863">Zinc-finger</keyword>
<evidence type="ECO:0000259" key="16">
    <source>
        <dbReference type="PROSITE" id="PS51339"/>
    </source>
</evidence>
<dbReference type="Proteomes" id="UP000694843">
    <property type="component" value="Unplaced"/>
</dbReference>
<feature type="binding site" evidence="12">
    <location>
        <begin position="655"/>
        <end position="661"/>
    </location>
    <ligand>
        <name>substrate</name>
    </ligand>
</feature>
<dbReference type="InterPro" id="IPR030564">
    <property type="entry name" value="Myotubularin"/>
</dbReference>
<gene>
    <name evidence="18" type="primary">LOC108678414</name>
</gene>
<dbReference type="InterPro" id="IPR000306">
    <property type="entry name" value="Znf_FYVE"/>
</dbReference>
<dbReference type="Pfam" id="PF01363">
    <property type="entry name" value="FYVE"/>
    <property type="match status" value="1"/>
</dbReference>
<dbReference type="Gene3D" id="3.30.40.10">
    <property type="entry name" value="Zinc/RING finger domain, C3HC4 (zinc finger)"/>
    <property type="match status" value="1"/>
</dbReference>
<dbReference type="Pfam" id="PF06602">
    <property type="entry name" value="Myotub-related"/>
    <property type="match status" value="1"/>
</dbReference>
<evidence type="ECO:0000256" key="11">
    <source>
        <dbReference type="PIRSR" id="PIRSR630564-1"/>
    </source>
</evidence>
<accession>A0A979FVB3</accession>
<dbReference type="InterPro" id="IPR048994">
    <property type="entry name" value="PH-GRAM_MTMR6-9"/>
</dbReference>